<dbReference type="GO" id="GO:0016020">
    <property type="term" value="C:membrane"/>
    <property type="evidence" value="ECO:0007669"/>
    <property type="project" value="UniProtKB-SubCell"/>
</dbReference>
<dbReference type="InterPro" id="IPR008207">
    <property type="entry name" value="Sig_transdc_His_kin_Hpt_dom"/>
</dbReference>
<proteinExistence type="predicted"/>
<evidence type="ECO:0000256" key="2">
    <source>
        <dbReference type="ARBA" id="ARBA00004370"/>
    </source>
</evidence>
<feature type="modified residue" description="Phosphohistidine" evidence="7">
    <location>
        <position position="598"/>
    </location>
</feature>
<name>I4B3G2_TURPD</name>
<comment type="subcellular location">
    <subcellularLocation>
        <location evidence="2">Membrane</location>
    </subcellularLocation>
</comment>
<evidence type="ECO:0000313" key="12">
    <source>
        <dbReference type="EMBL" id="AFM11819.1"/>
    </source>
</evidence>
<keyword evidence="6 12" id="KW-0418">Kinase</keyword>
<feature type="transmembrane region" description="Helical" evidence="9">
    <location>
        <begin position="20"/>
        <end position="40"/>
    </location>
</feature>
<protein>
    <recommendedName>
        <fullName evidence="3">histidine kinase</fullName>
        <ecNumber evidence="3">2.7.13.3</ecNumber>
    </recommendedName>
</protein>
<dbReference type="Pfam" id="PF01627">
    <property type="entry name" value="Hpt"/>
    <property type="match status" value="1"/>
</dbReference>
<evidence type="ECO:0000313" key="13">
    <source>
        <dbReference type="Proteomes" id="UP000006048"/>
    </source>
</evidence>
<dbReference type="Pfam" id="PF02518">
    <property type="entry name" value="HATPase_c"/>
    <property type="match status" value="1"/>
</dbReference>
<dbReference type="InterPro" id="IPR003660">
    <property type="entry name" value="HAMP_dom"/>
</dbReference>
<evidence type="ECO:0000256" key="7">
    <source>
        <dbReference type="PROSITE-ProRule" id="PRU00110"/>
    </source>
</evidence>
<evidence type="ECO:0000259" key="11">
    <source>
        <dbReference type="PROSITE" id="PS50894"/>
    </source>
</evidence>
<dbReference type="GO" id="GO:0000155">
    <property type="term" value="F:phosphorelay sensor kinase activity"/>
    <property type="evidence" value="ECO:0007669"/>
    <property type="project" value="UniProtKB-ARBA"/>
</dbReference>
<organism evidence="12 13">
    <name type="scientific">Turneriella parva (strain ATCC BAA-1111 / DSM 21527 / NCTC 11395 / H)</name>
    <name type="common">Leptospira parva</name>
    <dbReference type="NCBI Taxonomy" id="869212"/>
    <lineage>
        <taxon>Bacteria</taxon>
        <taxon>Pseudomonadati</taxon>
        <taxon>Spirochaetota</taxon>
        <taxon>Spirochaetia</taxon>
        <taxon>Leptospirales</taxon>
        <taxon>Leptospiraceae</taxon>
        <taxon>Turneriella</taxon>
    </lineage>
</organism>
<evidence type="ECO:0000256" key="6">
    <source>
        <dbReference type="ARBA" id="ARBA00022777"/>
    </source>
</evidence>
<comment type="catalytic activity">
    <reaction evidence="1">
        <text>ATP + protein L-histidine = ADP + protein N-phospho-L-histidine.</text>
        <dbReference type="EC" id="2.7.13.3"/>
    </reaction>
</comment>
<dbReference type="OrthoDB" id="9146932at2"/>
<sequence>MTKNISSFLQGLSQASLSRKILIAIVTIVLILSSVSLLFIDQGVRRQVEKNILTQLDAAATAYIELNDARLEQVLSRTQFFIQSPTFQRDLRGAPATSAKVSAGFKKVTDFDFLMVVSFTGRVLIDSVHPELAGKAVPADYQDLLQKTVENGRYLGMWSENEKLYQLVGLPLLGSDAVLLAGNVVSDKFAYKIDELSRNQITFFNKDKVVASAFSKEQIPDIEKAMADIKANLPQDGGEGKTKHSQTFSLSIGGESYLAIVGAIENVPEGGYLIASSKDKQLALLYRIEFIIIITGIGGLIFAIGMAVFFSRGLTRSVNLLVKDVEQVKQGNLEHKINATSQDEIGFLSEMFDSLRIAFRDAQQELKDYAETLEDKVRERTAELSQANSALTEAKGETDRIMQTVGQGLFLVQKEGNEYRIGSQHSKALEEMLASSDLAGKDILAILKKALPEGSIKKTTDYLELMFKPEIKEAVMANINPLRETEMNFTSTSGPAQQKFLQFKFKRIMADGKIMHLMAAVTDVTKQVLLDRKLKETEEKNAGQMEMLFGILHVEPRMLSEFISDMEEDIALINDTLKPGGAQQPLAEKLAIIYRAMHTIKGNASILNLKFFAGKAHEYEEKVGELQQKEDLGGQDFLPLVLKLNEMIETLREVKSLIQRITQFQATFTGEKKNVDLLVRAVESNVQKLSTELGKQAELTHDKFDPDHVPAQHRKLLKDILIQLTRNSMTHGLELPADRKAAGKSETGRIEIGTRKSATGTELFFKDDGRGLQIDKLRKKAIESGKYTAADVASWDAGTVAGVIFIPGISTADSTTMNAGRGIGMDIIKEKVDSIGGKIELSFEAGKFCEFKILLPASGK</sequence>
<dbReference type="Gene3D" id="3.30.450.20">
    <property type="entry name" value="PAS domain"/>
    <property type="match status" value="1"/>
</dbReference>
<feature type="domain" description="HAMP" evidence="10">
    <location>
        <begin position="312"/>
        <end position="364"/>
    </location>
</feature>
<feature type="coiled-coil region" evidence="8">
    <location>
        <begin position="359"/>
        <end position="390"/>
    </location>
</feature>
<dbReference type="Gene3D" id="6.10.340.10">
    <property type="match status" value="1"/>
</dbReference>
<dbReference type="PRINTS" id="PR00344">
    <property type="entry name" value="BCTRLSENSOR"/>
</dbReference>
<dbReference type="STRING" id="869212.Turpa_1171"/>
<dbReference type="InterPro" id="IPR004358">
    <property type="entry name" value="Sig_transdc_His_kin-like_C"/>
</dbReference>
<evidence type="ECO:0000256" key="9">
    <source>
        <dbReference type="SAM" id="Phobius"/>
    </source>
</evidence>
<dbReference type="AlphaFoldDB" id="I4B3G2"/>
<dbReference type="PROSITE" id="PS50894">
    <property type="entry name" value="HPT"/>
    <property type="match status" value="1"/>
</dbReference>
<feature type="transmembrane region" description="Helical" evidence="9">
    <location>
        <begin position="290"/>
        <end position="310"/>
    </location>
</feature>
<dbReference type="EC" id="2.7.13.3" evidence="3"/>
<dbReference type="InterPro" id="IPR036890">
    <property type="entry name" value="HATPase_C_sf"/>
</dbReference>
<evidence type="ECO:0000256" key="8">
    <source>
        <dbReference type="SAM" id="Coils"/>
    </source>
</evidence>
<dbReference type="SUPFAM" id="SSF158472">
    <property type="entry name" value="HAMP domain-like"/>
    <property type="match status" value="1"/>
</dbReference>
<accession>I4B3G2</accession>
<keyword evidence="13" id="KW-1185">Reference proteome</keyword>
<dbReference type="SMART" id="SM00387">
    <property type="entry name" value="HATPase_c"/>
    <property type="match status" value="1"/>
</dbReference>
<evidence type="ECO:0000256" key="5">
    <source>
        <dbReference type="ARBA" id="ARBA00022679"/>
    </source>
</evidence>
<reference evidence="12 13" key="1">
    <citation type="submission" date="2012-06" db="EMBL/GenBank/DDBJ databases">
        <title>The complete chromosome of genome of Turneriella parva DSM 21527.</title>
        <authorList>
            <consortium name="US DOE Joint Genome Institute (JGI-PGF)"/>
            <person name="Lucas S."/>
            <person name="Han J."/>
            <person name="Lapidus A."/>
            <person name="Bruce D."/>
            <person name="Goodwin L."/>
            <person name="Pitluck S."/>
            <person name="Peters L."/>
            <person name="Kyrpides N."/>
            <person name="Mavromatis K."/>
            <person name="Ivanova N."/>
            <person name="Mikhailova N."/>
            <person name="Chertkov O."/>
            <person name="Detter J.C."/>
            <person name="Tapia R."/>
            <person name="Han C."/>
            <person name="Land M."/>
            <person name="Hauser L."/>
            <person name="Markowitz V."/>
            <person name="Cheng J.-F."/>
            <person name="Hugenholtz P."/>
            <person name="Woyke T."/>
            <person name="Wu D."/>
            <person name="Gronow S."/>
            <person name="Wellnitz S."/>
            <person name="Brambilla E."/>
            <person name="Klenk H.-P."/>
            <person name="Eisen J.A."/>
        </authorList>
    </citation>
    <scope>NUCLEOTIDE SEQUENCE [LARGE SCALE GENOMIC DNA]</scope>
    <source>
        <strain evidence="13">ATCC BAA-1111 / DSM 21527 / NCTC 11395 / H</strain>
    </source>
</reference>
<dbReference type="EMBL" id="CP002959">
    <property type="protein sequence ID" value="AFM11819.1"/>
    <property type="molecule type" value="Genomic_DNA"/>
</dbReference>
<dbReference type="CDD" id="cd06225">
    <property type="entry name" value="HAMP"/>
    <property type="match status" value="1"/>
</dbReference>
<dbReference type="Proteomes" id="UP000006048">
    <property type="component" value="Chromosome"/>
</dbReference>
<keyword evidence="4 7" id="KW-0597">Phosphoprotein</keyword>
<dbReference type="InterPro" id="IPR051315">
    <property type="entry name" value="Bact_Chemotaxis_CheA"/>
</dbReference>
<feature type="domain" description="HPt" evidence="11">
    <location>
        <begin position="551"/>
        <end position="665"/>
    </location>
</feature>
<keyword evidence="5" id="KW-0808">Transferase</keyword>
<dbReference type="PANTHER" id="PTHR43395:SF1">
    <property type="entry name" value="CHEMOTAXIS PROTEIN CHEA"/>
    <property type="match status" value="1"/>
</dbReference>
<evidence type="ECO:0000256" key="3">
    <source>
        <dbReference type="ARBA" id="ARBA00012438"/>
    </source>
</evidence>
<gene>
    <name evidence="12" type="ordered locus">Turpa_1171</name>
</gene>
<dbReference type="SUPFAM" id="SSF55874">
    <property type="entry name" value="ATPase domain of HSP90 chaperone/DNA topoisomerase II/histidine kinase"/>
    <property type="match status" value="1"/>
</dbReference>
<keyword evidence="9" id="KW-1133">Transmembrane helix</keyword>
<dbReference type="InterPro" id="IPR036641">
    <property type="entry name" value="HPT_dom_sf"/>
</dbReference>
<dbReference type="Gene3D" id="3.30.565.10">
    <property type="entry name" value="Histidine kinase-like ATPase, C-terminal domain"/>
    <property type="match status" value="1"/>
</dbReference>
<keyword evidence="8" id="KW-0175">Coiled coil</keyword>
<dbReference type="Gene3D" id="1.20.120.160">
    <property type="entry name" value="HPT domain"/>
    <property type="match status" value="1"/>
</dbReference>
<dbReference type="CDD" id="cd00088">
    <property type="entry name" value="HPT"/>
    <property type="match status" value="1"/>
</dbReference>
<dbReference type="RefSeq" id="WP_014802335.1">
    <property type="nucleotide sequence ID" value="NC_018020.1"/>
</dbReference>
<dbReference type="PANTHER" id="PTHR43395">
    <property type="entry name" value="SENSOR HISTIDINE KINASE CHEA"/>
    <property type="match status" value="1"/>
</dbReference>
<dbReference type="PROSITE" id="PS50885">
    <property type="entry name" value="HAMP"/>
    <property type="match status" value="1"/>
</dbReference>
<dbReference type="KEGG" id="tpx:Turpa_1171"/>
<dbReference type="InterPro" id="IPR003594">
    <property type="entry name" value="HATPase_dom"/>
</dbReference>
<keyword evidence="9" id="KW-0472">Membrane</keyword>
<keyword evidence="9" id="KW-0812">Transmembrane</keyword>
<dbReference type="SUPFAM" id="SSF47226">
    <property type="entry name" value="Histidine-containing phosphotransfer domain, HPT domain"/>
    <property type="match status" value="1"/>
</dbReference>
<evidence type="ECO:0000256" key="4">
    <source>
        <dbReference type="ARBA" id="ARBA00022553"/>
    </source>
</evidence>
<evidence type="ECO:0000256" key="1">
    <source>
        <dbReference type="ARBA" id="ARBA00000085"/>
    </source>
</evidence>
<dbReference type="HOGENOM" id="CLU_332586_0_0_12"/>
<evidence type="ECO:0000259" key="10">
    <source>
        <dbReference type="PROSITE" id="PS50885"/>
    </source>
</evidence>